<reference evidence="3" key="1">
    <citation type="submission" date="2016-02" db="EMBL/GenBank/DDBJ databases">
        <authorList>
            <person name="Holder M.E."/>
            <person name="Ajami N.J."/>
            <person name="Petrosino J.F."/>
        </authorList>
    </citation>
    <scope>NUCLEOTIDE SEQUENCE [LARGE SCALE GENOMIC DNA]</scope>
    <source>
        <strain evidence="3">CCUG 45958</strain>
    </source>
</reference>
<keyword evidence="3" id="KW-1185">Reference proteome</keyword>
<dbReference type="AlphaFoldDB" id="A0A0X8JL79"/>
<evidence type="ECO:0000259" key="1">
    <source>
        <dbReference type="Pfam" id="PF04015"/>
    </source>
</evidence>
<dbReference type="KEGG" id="dfi:AXF13_12270"/>
<proteinExistence type="predicted"/>
<dbReference type="InterPro" id="IPR007160">
    <property type="entry name" value="DUF362"/>
</dbReference>
<dbReference type="STRING" id="44742.AXF13_12270"/>
<evidence type="ECO:0000313" key="3">
    <source>
        <dbReference type="Proteomes" id="UP000069241"/>
    </source>
</evidence>
<dbReference type="Pfam" id="PF04015">
    <property type="entry name" value="DUF362"/>
    <property type="match status" value="1"/>
</dbReference>
<dbReference type="Proteomes" id="UP000069241">
    <property type="component" value="Chromosome"/>
</dbReference>
<gene>
    <name evidence="2" type="ORF">AXF13_12270</name>
</gene>
<evidence type="ECO:0000313" key="2">
    <source>
        <dbReference type="EMBL" id="AMD90835.1"/>
    </source>
</evidence>
<sequence>MTDIPFAASRLPVERGLPVALLACPDYAAPRLRQAVFQALESAGPRVGVGLRVLVKPNLLTARPLACAAPEVTAAACAWLLERGARVEVADSPGFGRADAVARKIGLEAALRPLKLKVRGLDRPVPVRLPLPEAPEGRGARFMVARRALECDLILSVPRVKAHSQMLLTLAVKNCFGCVSGLRKALVHTCEGRDPDYFADCLAALWAALPPVAALADGVRAMHVTGPSRGRPFALGLIGASPSAVALDEALCAVLGLEPGRTPLGAALERRKAEGCATAGWRAEYPLLRPGDFDARGFELPRELAHTSFHPARFVKSCIRRLWAACKP</sequence>
<dbReference type="RefSeq" id="WP_062253631.1">
    <property type="nucleotide sequence ID" value="NZ_CP014229.1"/>
</dbReference>
<dbReference type="EMBL" id="CP014229">
    <property type="protein sequence ID" value="AMD90835.1"/>
    <property type="molecule type" value="Genomic_DNA"/>
</dbReference>
<feature type="domain" description="DUF362" evidence="1">
    <location>
        <begin position="53"/>
        <end position="252"/>
    </location>
</feature>
<name>A0A0X8JL79_9BACT</name>
<protein>
    <recommendedName>
        <fullName evidence="1">DUF362 domain-containing protein</fullName>
    </recommendedName>
</protein>
<organism evidence="2 3">
    <name type="scientific">Desulfovibrio fairfieldensis</name>
    <dbReference type="NCBI Taxonomy" id="44742"/>
    <lineage>
        <taxon>Bacteria</taxon>
        <taxon>Pseudomonadati</taxon>
        <taxon>Thermodesulfobacteriota</taxon>
        <taxon>Desulfovibrionia</taxon>
        <taxon>Desulfovibrionales</taxon>
        <taxon>Desulfovibrionaceae</taxon>
        <taxon>Desulfovibrio</taxon>
    </lineage>
</organism>
<accession>A0A0X8JL79</accession>